<sequence>MVAARRCVMLVLLVFAGATPAAPTQAPAPVPTYYRADPGKLMQLERARCGRLLKEQRLITARLARERYRHNVDRLRARLAEVDAEYARFGRCAQVMPTPTPTAVPTPAATPMRRR</sequence>
<name>A0ABY6DQI7_9NEIS</name>
<protein>
    <recommendedName>
        <fullName evidence="4">DUF1090 family protein</fullName>
    </recommendedName>
</protein>
<keyword evidence="1" id="KW-0732">Signal</keyword>
<proteinExistence type="predicted"/>
<organism evidence="2 3">
    <name type="scientific">Chitiniphilus purpureus</name>
    <dbReference type="NCBI Taxonomy" id="2981137"/>
    <lineage>
        <taxon>Bacteria</taxon>
        <taxon>Pseudomonadati</taxon>
        <taxon>Pseudomonadota</taxon>
        <taxon>Betaproteobacteria</taxon>
        <taxon>Neisseriales</taxon>
        <taxon>Chitinibacteraceae</taxon>
        <taxon>Chitiniphilus</taxon>
    </lineage>
</organism>
<dbReference type="EMBL" id="CP106753">
    <property type="protein sequence ID" value="UXY16632.1"/>
    <property type="molecule type" value="Genomic_DNA"/>
</dbReference>
<dbReference type="RefSeq" id="WP_263126014.1">
    <property type="nucleotide sequence ID" value="NZ_CP106753.1"/>
</dbReference>
<evidence type="ECO:0000256" key="1">
    <source>
        <dbReference type="SAM" id="SignalP"/>
    </source>
</evidence>
<reference evidence="2" key="1">
    <citation type="submission" date="2022-10" db="EMBL/GenBank/DDBJ databases">
        <title>Chitiniphilus purpureus sp. nov., a novel chitin-degrading bacterium isolated from crawfish pond sediment.</title>
        <authorList>
            <person name="Li K."/>
        </authorList>
    </citation>
    <scope>NUCLEOTIDE SEQUENCE</scope>
    <source>
        <strain evidence="2">CD1</strain>
    </source>
</reference>
<gene>
    <name evidence="2" type="ORF">N8I74_06330</name>
</gene>
<keyword evidence="3" id="KW-1185">Reference proteome</keyword>
<evidence type="ECO:0000313" key="2">
    <source>
        <dbReference type="EMBL" id="UXY16632.1"/>
    </source>
</evidence>
<evidence type="ECO:0008006" key="4">
    <source>
        <dbReference type="Google" id="ProtNLM"/>
    </source>
</evidence>
<feature type="signal peptide" evidence="1">
    <location>
        <begin position="1"/>
        <end position="21"/>
    </location>
</feature>
<feature type="chain" id="PRO_5047312467" description="DUF1090 family protein" evidence="1">
    <location>
        <begin position="22"/>
        <end position="115"/>
    </location>
</feature>
<evidence type="ECO:0000313" key="3">
    <source>
        <dbReference type="Proteomes" id="UP001061302"/>
    </source>
</evidence>
<dbReference type="Proteomes" id="UP001061302">
    <property type="component" value="Chromosome"/>
</dbReference>
<accession>A0ABY6DQI7</accession>